<evidence type="ECO:0000313" key="8">
    <source>
        <dbReference type="EMBL" id="GGS29306.1"/>
    </source>
</evidence>
<keyword evidence="2 6" id="KW-0645">Protease</keyword>
<dbReference type="RefSeq" id="WP_229786824.1">
    <property type="nucleotide sequence ID" value="NZ_BMRB01000002.1"/>
</dbReference>
<dbReference type="InterPro" id="IPR043504">
    <property type="entry name" value="Peptidase_S1_PA_chymotrypsin"/>
</dbReference>
<dbReference type="PROSITE" id="PS51829">
    <property type="entry name" value="P_HOMO_B"/>
    <property type="match status" value="1"/>
</dbReference>
<reference evidence="8" key="2">
    <citation type="submission" date="2020-09" db="EMBL/GenBank/DDBJ databases">
        <authorList>
            <person name="Sun Q."/>
            <person name="Ohkuma M."/>
        </authorList>
    </citation>
    <scope>NUCLEOTIDE SEQUENCE</scope>
    <source>
        <strain evidence="8">JCM 3276</strain>
    </source>
</reference>
<dbReference type="PRINTS" id="PR00839">
    <property type="entry name" value="V8PROTEASE"/>
</dbReference>
<evidence type="ECO:0000256" key="4">
    <source>
        <dbReference type="ARBA" id="ARBA00022801"/>
    </source>
</evidence>
<organism evidence="8 9">
    <name type="scientific">Actinokineospora fastidiosa</name>
    <dbReference type="NCBI Taxonomy" id="1816"/>
    <lineage>
        <taxon>Bacteria</taxon>
        <taxon>Bacillati</taxon>
        <taxon>Actinomycetota</taxon>
        <taxon>Actinomycetes</taxon>
        <taxon>Pseudonocardiales</taxon>
        <taxon>Pseudonocardiaceae</taxon>
        <taxon>Actinokineospora</taxon>
    </lineage>
</organism>
<dbReference type="InterPro" id="IPR008256">
    <property type="entry name" value="Peptidase_S1B"/>
</dbReference>
<dbReference type="FunFam" id="2.60.120.260:FF:000149">
    <property type="entry name" value="Leupeptin-inactivating enzyme 1"/>
    <property type="match status" value="1"/>
</dbReference>
<dbReference type="Pfam" id="PF13365">
    <property type="entry name" value="Trypsin_2"/>
    <property type="match status" value="1"/>
</dbReference>
<protein>
    <recommendedName>
        <fullName evidence="6">Serine protease</fullName>
        <ecNumber evidence="6">3.4.21.-</ecNumber>
    </recommendedName>
</protein>
<evidence type="ECO:0000259" key="7">
    <source>
        <dbReference type="PROSITE" id="PS51829"/>
    </source>
</evidence>
<keyword evidence="3 6" id="KW-0732">Signal</keyword>
<dbReference type="Gene3D" id="2.60.120.260">
    <property type="entry name" value="Galactose-binding domain-like"/>
    <property type="match status" value="1"/>
</dbReference>
<dbReference type="PANTHER" id="PTHR36234:SF5">
    <property type="entry name" value="LYSYL ENDOPEPTIDASE"/>
    <property type="match status" value="1"/>
</dbReference>
<dbReference type="Gene3D" id="2.40.10.10">
    <property type="entry name" value="Trypsin-like serine proteases"/>
    <property type="match status" value="2"/>
</dbReference>
<feature type="domain" description="P/Homo B" evidence="7">
    <location>
        <begin position="398"/>
        <end position="515"/>
    </location>
</feature>
<evidence type="ECO:0000256" key="1">
    <source>
        <dbReference type="ARBA" id="ARBA00008764"/>
    </source>
</evidence>
<comment type="similarity">
    <text evidence="1 6">Belongs to the peptidase S1B family.</text>
</comment>
<dbReference type="GO" id="GO:0004252">
    <property type="term" value="F:serine-type endopeptidase activity"/>
    <property type="evidence" value="ECO:0007669"/>
    <property type="project" value="InterPro"/>
</dbReference>
<dbReference type="InterPro" id="IPR009003">
    <property type="entry name" value="Peptidase_S1_PA"/>
</dbReference>
<proteinExistence type="inferred from homology"/>
<feature type="chain" id="PRO_5038171463" description="Serine protease" evidence="6">
    <location>
        <begin position="28"/>
        <end position="515"/>
    </location>
</feature>
<reference evidence="8" key="1">
    <citation type="journal article" date="2014" name="Int. J. Syst. Evol. Microbiol.">
        <title>Complete genome sequence of Corynebacterium casei LMG S-19264T (=DSM 44701T), isolated from a smear-ripened cheese.</title>
        <authorList>
            <consortium name="US DOE Joint Genome Institute (JGI-PGF)"/>
            <person name="Walter F."/>
            <person name="Albersmeier A."/>
            <person name="Kalinowski J."/>
            <person name="Ruckert C."/>
        </authorList>
    </citation>
    <scope>NUCLEOTIDE SEQUENCE</scope>
    <source>
        <strain evidence="8">JCM 3276</strain>
    </source>
</reference>
<dbReference type="GO" id="GO:0006508">
    <property type="term" value="P:proteolysis"/>
    <property type="evidence" value="ECO:0007669"/>
    <property type="project" value="UniProtKB-KW"/>
</dbReference>
<evidence type="ECO:0000256" key="2">
    <source>
        <dbReference type="ARBA" id="ARBA00022670"/>
    </source>
</evidence>
<dbReference type="InterPro" id="IPR002884">
    <property type="entry name" value="P_dom"/>
</dbReference>
<gene>
    <name evidence="8" type="ORF">GCM10010171_23220</name>
</gene>
<name>A0A918GF23_9PSEU</name>
<feature type="signal peptide" evidence="6">
    <location>
        <begin position="1"/>
        <end position="27"/>
    </location>
</feature>
<keyword evidence="4 6" id="KW-0378">Hydrolase</keyword>
<evidence type="ECO:0000256" key="6">
    <source>
        <dbReference type="RuleBase" id="RU004296"/>
    </source>
</evidence>
<dbReference type="EMBL" id="BMRB01000002">
    <property type="protein sequence ID" value="GGS29306.1"/>
    <property type="molecule type" value="Genomic_DNA"/>
</dbReference>
<sequence>MSRLPNMALSLALVLSAGGAVLVPAEAEPVADHSISGVPAITQVGEELSFAQAYAGADRTVVRHPGATYVKVHFAELRLAPGDYITVASPDGREVHTYRGNPALGQSRPDDSSFTRHGTRGFAAMSVEGDTAVVTLHESGRGASSYRVDRYWRGFTDAEVMAHNPALMSVCGTDARRDTVCYQSSHPTEYAKSAAVARLLIGGGGLCTAWRVGNTNRLLTNNHCVSTQSGVASSEVQFQYECATCGGNNPRPGTKVSGATMLKTSPGGSSRLDYTLFSVDDFAAIEQFGTLYLNTRAPVTGERIYIPGHGDGRPKRLSIYEDTQGGALCTVRSANADSYNMSYSCDTSGGNSGSPVLSADHKVIALHHLGGCPGNRGARMSLIYPEISGLIDNNDDQAPPGRRFENTTDVRITDLATVESPIAVSGVGGNAPAALSVSVDIKHTYRGDLVVSLVSPDGTSFLLEDFPDSDSADNVVRTYSVNASAETADGRWALRVRDQANQDVGYIDSWALQFP</sequence>
<dbReference type="EC" id="3.4.21.-" evidence="6"/>
<accession>A0A918GF23</accession>
<keyword evidence="9" id="KW-1185">Reference proteome</keyword>
<dbReference type="Proteomes" id="UP000660680">
    <property type="component" value="Unassembled WGS sequence"/>
</dbReference>
<evidence type="ECO:0000313" key="9">
    <source>
        <dbReference type="Proteomes" id="UP000660680"/>
    </source>
</evidence>
<dbReference type="PANTHER" id="PTHR36234">
    <property type="entry name" value="LYSYL ENDOPEPTIDASE"/>
    <property type="match status" value="1"/>
</dbReference>
<evidence type="ECO:0000256" key="5">
    <source>
        <dbReference type="ARBA" id="ARBA00022825"/>
    </source>
</evidence>
<dbReference type="SUPFAM" id="SSF50494">
    <property type="entry name" value="Trypsin-like serine proteases"/>
    <property type="match status" value="1"/>
</dbReference>
<evidence type="ECO:0000256" key="3">
    <source>
        <dbReference type="ARBA" id="ARBA00022729"/>
    </source>
</evidence>
<dbReference type="AlphaFoldDB" id="A0A918GF23"/>
<comment type="caution">
    <text evidence="8">The sequence shown here is derived from an EMBL/GenBank/DDBJ whole genome shotgun (WGS) entry which is preliminary data.</text>
</comment>
<dbReference type="Pfam" id="PF01483">
    <property type="entry name" value="P_proprotein"/>
    <property type="match status" value="1"/>
</dbReference>
<dbReference type="InterPro" id="IPR008979">
    <property type="entry name" value="Galactose-bd-like_sf"/>
</dbReference>
<keyword evidence="5 6" id="KW-0720">Serine protease</keyword>
<dbReference type="SUPFAM" id="SSF49785">
    <property type="entry name" value="Galactose-binding domain-like"/>
    <property type="match status" value="1"/>
</dbReference>